<evidence type="ECO:0000256" key="10">
    <source>
        <dbReference type="ARBA" id="ARBA00048810"/>
    </source>
</evidence>
<dbReference type="RefSeq" id="WP_203216349.1">
    <property type="nucleotide sequence ID" value="NZ_CP049945.1"/>
</dbReference>
<comment type="similarity">
    <text evidence="4 11">Belongs to the transaldolase family. Type 2 subfamily.</text>
</comment>
<dbReference type="NCBIfam" id="NF002881">
    <property type="entry name" value="PRK03343.1"/>
    <property type="match status" value="1"/>
</dbReference>
<reference evidence="12 13" key="1">
    <citation type="submission" date="2020-03" db="EMBL/GenBank/DDBJ databases">
        <title>Genome mining and metabolic profiling illuminate the polycyclic tetramate macrolactams from Streptomyces koyangensis SCSIO 5802.</title>
        <authorList>
            <person name="Ding W."/>
        </authorList>
    </citation>
    <scope>NUCLEOTIDE SEQUENCE [LARGE SCALE GENOMIC DNA]</scope>
    <source>
        <strain evidence="12 13">SCSIO 5802</strain>
    </source>
</reference>
<evidence type="ECO:0000256" key="6">
    <source>
        <dbReference type="ARBA" id="ARBA00022490"/>
    </source>
</evidence>
<evidence type="ECO:0000256" key="9">
    <source>
        <dbReference type="ARBA" id="ARBA00023270"/>
    </source>
</evidence>
<dbReference type="PIRSF" id="PIRSF036915">
    <property type="entry name" value="Trnald_Bac_Plnt"/>
    <property type="match status" value="1"/>
</dbReference>
<dbReference type="PANTHER" id="PTHR10683:SF31">
    <property type="entry name" value="TRANSALDOLASE"/>
    <property type="match status" value="1"/>
</dbReference>
<protein>
    <recommendedName>
        <fullName evidence="5 11">Transaldolase</fullName>
        <ecNumber evidence="5 11">2.2.1.2</ecNumber>
    </recommendedName>
</protein>
<keyword evidence="9 11" id="KW-0704">Schiff base</keyword>
<dbReference type="PROSITE" id="PS00958">
    <property type="entry name" value="TRANSALDOLASE_2"/>
    <property type="match status" value="1"/>
</dbReference>
<evidence type="ECO:0000256" key="7">
    <source>
        <dbReference type="ARBA" id="ARBA00022679"/>
    </source>
</evidence>
<keyword evidence="7 11" id="KW-0808">Transferase</keyword>
<dbReference type="InterPro" id="IPR004732">
    <property type="entry name" value="Transaldolase_2"/>
</dbReference>
<dbReference type="CDD" id="cd00955">
    <property type="entry name" value="Transaldolase_like"/>
    <property type="match status" value="1"/>
</dbReference>
<dbReference type="PANTHER" id="PTHR10683">
    <property type="entry name" value="TRANSALDOLASE"/>
    <property type="match status" value="1"/>
</dbReference>
<evidence type="ECO:0000256" key="8">
    <source>
        <dbReference type="ARBA" id="ARBA00023126"/>
    </source>
</evidence>
<dbReference type="Proteomes" id="UP000596311">
    <property type="component" value="Chromosome"/>
</dbReference>
<sequence>MSELLKNLTERGVSIYLDDISRSRLTSGDLRTLIERDHVVGVTTNPSIFKKALDEGDGYDSTVRELALAGFSTADALRVLTCMDVREAADLLAPVHERTGGRDGWVSLEVDPFYADDTEATVAEAALLHWMVGRENVMMKVPATDAGLLAVTELIARAIPVNVTVIFSLKRYRQAADAYMAGLERAAEQGRDTAAVRSVASFYLARLDDAIDSELDDLGTQEAAALRGKVALAHAHLAHRAYDELRRGRRWRNLARETASPCPQRLLWASTSTKDDQYSDTRYVTHLVLSGTINTMPEATLRAVADHGAIPDEPLGADATAAQQVMRGLDAVGISFDEVAARLESEAVAGFQKAWRQIQEVLESRLSAAR</sequence>
<dbReference type="InterPro" id="IPR001585">
    <property type="entry name" value="TAL/FSA"/>
</dbReference>
<dbReference type="EC" id="2.2.1.2" evidence="5 11"/>
<keyword evidence="6 11" id="KW-0963">Cytoplasm</keyword>
<dbReference type="Gene3D" id="3.20.20.70">
    <property type="entry name" value="Aldolase class I"/>
    <property type="match status" value="1"/>
</dbReference>
<dbReference type="GO" id="GO:0004801">
    <property type="term" value="F:transaldolase activity"/>
    <property type="evidence" value="ECO:0007669"/>
    <property type="project" value="UniProtKB-EC"/>
</dbReference>
<dbReference type="InterPro" id="IPR018225">
    <property type="entry name" value="Transaldolase_AS"/>
</dbReference>
<gene>
    <name evidence="11 12" type="primary">tal</name>
    <name evidence="12" type="ORF">G9U55_29200</name>
</gene>
<evidence type="ECO:0000256" key="11">
    <source>
        <dbReference type="HAMAP-Rule" id="MF_00493"/>
    </source>
</evidence>
<dbReference type="InterPro" id="IPR013785">
    <property type="entry name" value="Aldolase_TIM"/>
</dbReference>
<dbReference type="SUPFAM" id="SSF51569">
    <property type="entry name" value="Aldolase"/>
    <property type="match status" value="1"/>
</dbReference>
<proteinExistence type="inferred from homology"/>
<dbReference type="HAMAP" id="MF_00493">
    <property type="entry name" value="Transaldolase_2"/>
    <property type="match status" value="1"/>
</dbReference>
<comment type="catalytic activity">
    <reaction evidence="10 11">
        <text>D-sedoheptulose 7-phosphate + D-glyceraldehyde 3-phosphate = D-erythrose 4-phosphate + beta-D-fructose 6-phosphate</text>
        <dbReference type="Rhea" id="RHEA:17053"/>
        <dbReference type="ChEBI" id="CHEBI:16897"/>
        <dbReference type="ChEBI" id="CHEBI:57483"/>
        <dbReference type="ChEBI" id="CHEBI:57634"/>
        <dbReference type="ChEBI" id="CHEBI:59776"/>
        <dbReference type="EC" id="2.2.1.2"/>
    </reaction>
</comment>
<name>A0ABX7EM64_9ACTN</name>
<evidence type="ECO:0000313" key="13">
    <source>
        <dbReference type="Proteomes" id="UP000596311"/>
    </source>
</evidence>
<evidence type="ECO:0000313" key="12">
    <source>
        <dbReference type="EMBL" id="QRF05832.1"/>
    </source>
</evidence>
<evidence type="ECO:0000256" key="2">
    <source>
        <dbReference type="ARBA" id="ARBA00004496"/>
    </source>
</evidence>
<organism evidence="12 13">
    <name type="scientific">Streptomyces koyangensis</name>
    <dbReference type="NCBI Taxonomy" id="188770"/>
    <lineage>
        <taxon>Bacteria</taxon>
        <taxon>Bacillati</taxon>
        <taxon>Actinomycetota</taxon>
        <taxon>Actinomycetes</taxon>
        <taxon>Kitasatosporales</taxon>
        <taxon>Streptomycetaceae</taxon>
        <taxon>Streptomyces</taxon>
        <taxon>Streptomyces aurantiacus group</taxon>
    </lineage>
</organism>
<dbReference type="NCBIfam" id="TIGR00876">
    <property type="entry name" value="tal_mycobact"/>
    <property type="match status" value="1"/>
</dbReference>
<keyword evidence="13" id="KW-1185">Reference proteome</keyword>
<dbReference type="EMBL" id="CP049945">
    <property type="protein sequence ID" value="QRF05832.1"/>
    <property type="molecule type" value="Genomic_DNA"/>
</dbReference>
<feature type="active site" description="Schiff-base intermediate with substrate" evidence="11">
    <location>
        <position position="140"/>
    </location>
</feature>
<dbReference type="PROSITE" id="PS01054">
    <property type="entry name" value="TRANSALDOLASE_1"/>
    <property type="match status" value="1"/>
</dbReference>
<comment type="subcellular location">
    <subcellularLocation>
        <location evidence="2 11">Cytoplasm</location>
    </subcellularLocation>
</comment>
<evidence type="ECO:0000256" key="3">
    <source>
        <dbReference type="ARBA" id="ARBA00004857"/>
    </source>
</evidence>
<evidence type="ECO:0000256" key="5">
    <source>
        <dbReference type="ARBA" id="ARBA00013151"/>
    </source>
</evidence>
<keyword evidence="8 11" id="KW-0570">Pentose shunt</keyword>
<dbReference type="Pfam" id="PF00923">
    <property type="entry name" value="TAL_FSA"/>
    <property type="match status" value="1"/>
</dbReference>
<evidence type="ECO:0000256" key="4">
    <source>
        <dbReference type="ARBA" id="ARBA00008426"/>
    </source>
</evidence>
<accession>A0ABX7EM64</accession>
<evidence type="ECO:0000256" key="1">
    <source>
        <dbReference type="ARBA" id="ARBA00003518"/>
    </source>
</evidence>
<comment type="function">
    <text evidence="1 11">Transaldolase is important for the balance of metabolites in the pentose-phosphate pathway.</text>
</comment>
<comment type="pathway">
    <text evidence="3 11">Carbohydrate degradation; pentose phosphate pathway; D-glyceraldehyde 3-phosphate and beta-D-fructose 6-phosphate from D-ribose 5-phosphate and D-xylulose 5-phosphate (non-oxidative stage): step 2/3.</text>
</comment>